<dbReference type="EMBL" id="JAJNEC010000005">
    <property type="protein sequence ID" value="MCD2424694.1"/>
    <property type="molecule type" value="Genomic_DNA"/>
</dbReference>
<dbReference type="RefSeq" id="WP_231006905.1">
    <property type="nucleotide sequence ID" value="NZ_JAJNEC010000005.1"/>
</dbReference>
<evidence type="ECO:0008006" key="4">
    <source>
        <dbReference type="Google" id="ProtNLM"/>
    </source>
</evidence>
<gene>
    <name evidence="2" type="ORF">LQ567_18070</name>
</gene>
<feature type="chain" id="PRO_5046623342" description="OmpA-like domain-containing protein" evidence="1">
    <location>
        <begin position="21"/>
        <end position="303"/>
    </location>
</feature>
<name>A0ABS8PUF8_9BACT</name>
<organism evidence="2 3">
    <name type="scientific">Niabella pedocola</name>
    <dbReference type="NCBI Taxonomy" id="1752077"/>
    <lineage>
        <taxon>Bacteria</taxon>
        <taxon>Pseudomonadati</taxon>
        <taxon>Bacteroidota</taxon>
        <taxon>Chitinophagia</taxon>
        <taxon>Chitinophagales</taxon>
        <taxon>Chitinophagaceae</taxon>
        <taxon>Niabella</taxon>
    </lineage>
</organism>
<protein>
    <recommendedName>
        <fullName evidence="4">OmpA-like domain-containing protein</fullName>
    </recommendedName>
</protein>
<feature type="signal peptide" evidence="1">
    <location>
        <begin position="1"/>
        <end position="20"/>
    </location>
</feature>
<dbReference type="PROSITE" id="PS51257">
    <property type="entry name" value="PROKAR_LIPOPROTEIN"/>
    <property type="match status" value="1"/>
</dbReference>
<proteinExistence type="predicted"/>
<keyword evidence="1" id="KW-0732">Signal</keyword>
<evidence type="ECO:0000313" key="2">
    <source>
        <dbReference type="EMBL" id="MCD2424694.1"/>
    </source>
</evidence>
<keyword evidence="3" id="KW-1185">Reference proteome</keyword>
<evidence type="ECO:0000313" key="3">
    <source>
        <dbReference type="Proteomes" id="UP001199816"/>
    </source>
</evidence>
<comment type="caution">
    <text evidence="2">The sequence shown here is derived from an EMBL/GenBank/DDBJ whole genome shotgun (WGS) entry which is preliminary data.</text>
</comment>
<evidence type="ECO:0000256" key="1">
    <source>
        <dbReference type="SAM" id="SignalP"/>
    </source>
</evidence>
<sequence length="303" mass="34474">MKFYPFVLTLLMLLSCGSQKQLTTARATSEKTKKMVNTESDKLDSIKMILDVKAGNHTIDSVLNNDVQRILDKLNGRLNSAQELALIMDMATKSRATFKKGINSSDILAKLIILDSFNTSQKRREEVYRMLKESVSTAKYQMFHYAAFFDPGVYRIPESAMPSIRSHFTPIIDSLSYLSNKYAGIAREARIVFVGYSDSTPVARSGQLYKELTGILNDDNPPQKLMNQLLSDLRAKEMVRNMKIVLGSNTEKFRNFNTLKVGYVAYGKGEEYPSPKITDYKSTDERRRIVLSYWTVLPQLEDL</sequence>
<reference evidence="2 3" key="1">
    <citation type="submission" date="2021-11" db="EMBL/GenBank/DDBJ databases">
        <title>Genomic of Niabella pedocola.</title>
        <authorList>
            <person name="Wu T."/>
        </authorList>
    </citation>
    <scope>NUCLEOTIDE SEQUENCE [LARGE SCALE GENOMIC DNA]</scope>
    <source>
        <strain evidence="2 3">JCM 31011</strain>
    </source>
</reference>
<dbReference type="Proteomes" id="UP001199816">
    <property type="component" value="Unassembled WGS sequence"/>
</dbReference>
<accession>A0ABS8PUF8</accession>